<reference evidence="2" key="1">
    <citation type="submission" date="2022-11" db="EMBL/GenBank/DDBJ databases">
        <title>Chromosomal genome sequence assembly and mating type (MAT) locus characterization of the leprose asexual lichenized fungus Lepraria neglecta (Nyl.) Erichsen.</title>
        <authorList>
            <person name="Allen J.L."/>
            <person name="Pfeffer B."/>
        </authorList>
    </citation>
    <scope>NUCLEOTIDE SEQUENCE</scope>
    <source>
        <strain evidence="2">Allen 5258</strain>
    </source>
</reference>
<feature type="region of interest" description="Disordered" evidence="1">
    <location>
        <begin position="286"/>
        <end position="313"/>
    </location>
</feature>
<keyword evidence="3" id="KW-1185">Reference proteome</keyword>
<dbReference type="EMBL" id="JASNWA010000011">
    <property type="protein sequence ID" value="KAK3167257.1"/>
    <property type="molecule type" value="Genomic_DNA"/>
</dbReference>
<proteinExistence type="predicted"/>
<accession>A0AAD9YZQ3</accession>
<dbReference type="AlphaFoldDB" id="A0AAD9YZQ3"/>
<evidence type="ECO:0000313" key="3">
    <source>
        <dbReference type="Proteomes" id="UP001276659"/>
    </source>
</evidence>
<evidence type="ECO:0000256" key="1">
    <source>
        <dbReference type="SAM" id="MobiDB-lite"/>
    </source>
</evidence>
<organism evidence="2 3">
    <name type="scientific">Lepraria neglecta</name>
    <dbReference type="NCBI Taxonomy" id="209136"/>
    <lineage>
        <taxon>Eukaryota</taxon>
        <taxon>Fungi</taxon>
        <taxon>Dikarya</taxon>
        <taxon>Ascomycota</taxon>
        <taxon>Pezizomycotina</taxon>
        <taxon>Lecanoromycetes</taxon>
        <taxon>OSLEUM clade</taxon>
        <taxon>Lecanoromycetidae</taxon>
        <taxon>Lecanorales</taxon>
        <taxon>Lecanorineae</taxon>
        <taxon>Stereocaulaceae</taxon>
        <taxon>Lepraria</taxon>
    </lineage>
</organism>
<dbReference type="Proteomes" id="UP001276659">
    <property type="component" value="Unassembled WGS sequence"/>
</dbReference>
<comment type="caution">
    <text evidence="2">The sequence shown here is derived from an EMBL/GenBank/DDBJ whole genome shotgun (WGS) entry which is preliminary data.</text>
</comment>
<protein>
    <submittedName>
        <fullName evidence="2">Uncharacterized protein</fullName>
    </submittedName>
</protein>
<evidence type="ECO:0000313" key="2">
    <source>
        <dbReference type="EMBL" id="KAK3167257.1"/>
    </source>
</evidence>
<name>A0AAD9YZQ3_9LECA</name>
<sequence>MRHVLRQASNLKEQKRIYSKINEDGDFQAQPEDMAGNWICDDLDQDQVYQLGTSQDDIIQDLISKGLLFNTTPISRYSADNGSYNHFVILTSSEVDGALQPFEVGASVQLGALFSDTKTMKSFTCSMDAPTMDWVLDNLSSQSTLSEWILTFQGSMYNGTGTPAAPDVGTRLEWVLNSMVMIGAGGNYLLSVAPPGSTQGSEDLKVAPNGLVDWMAQAARASLGGNENDAYEEVESTHLKQWEYGLRGAQGRPRLFRKGDKTFAHLTGGGADQSIGLMDVGDRRPAVEGAAGPPFNPDKLKPPMPDAEEDPAPSGDIVDIGCKDGKGTVAVPATSILFPREIGVPTIVIAGAFGVKVLPPIEMPLESCWMTRLFIVVT</sequence>
<gene>
    <name evidence="2" type="ORF">OEA41_010383</name>
</gene>